<name>A0A955EB20_UNCKA</name>
<dbReference type="InterPro" id="IPR001296">
    <property type="entry name" value="Glyco_trans_1"/>
</dbReference>
<dbReference type="AlphaFoldDB" id="A0A955EB20"/>
<proteinExistence type="predicted"/>
<reference evidence="3" key="1">
    <citation type="submission" date="2020-04" db="EMBL/GenBank/DDBJ databases">
        <authorList>
            <person name="Zhang T."/>
        </authorList>
    </citation>
    <scope>NUCLEOTIDE SEQUENCE</scope>
    <source>
        <strain evidence="3">HKST-UBA79</strain>
    </source>
</reference>
<evidence type="ECO:0000313" key="4">
    <source>
        <dbReference type="Proteomes" id="UP000740557"/>
    </source>
</evidence>
<dbReference type="Proteomes" id="UP000740557">
    <property type="component" value="Unassembled WGS sequence"/>
</dbReference>
<dbReference type="GO" id="GO:0009103">
    <property type="term" value="P:lipopolysaccharide biosynthetic process"/>
    <property type="evidence" value="ECO:0007669"/>
    <property type="project" value="TreeGrafter"/>
</dbReference>
<dbReference type="Pfam" id="PF00534">
    <property type="entry name" value="Glycos_transf_1"/>
    <property type="match status" value="1"/>
</dbReference>
<dbReference type="PANTHER" id="PTHR46401">
    <property type="entry name" value="GLYCOSYLTRANSFERASE WBBK-RELATED"/>
    <property type="match status" value="1"/>
</dbReference>
<feature type="domain" description="Glycosyl transferase family 1" evidence="2">
    <location>
        <begin position="229"/>
        <end position="395"/>
    </location>
</feature>
<organism evidence="3 4">
    <name type="scientific">candidate division WWE3 bacterium</name>
    <dbReference type="NCBI Taxonomy" id="2053526"/>
    <lineage>
        <taxon>Bacteria</taxon>
        <taxon>Katanobacteria</taxon>
    </lineage>
</organism>
<dbReference type="SUPFAM" id="SSF53756">
    <property type="entry name" value="UDP-Glycosyltransferase/glycogen phosphorylase"/>
    <property type="match status" value="1"/>
</dbReference>
<evidence type="ECO:0000259" key="2">
    <source>
        <dbReference type="Pfam" id="PF00534"/>
    </source>
</evidence>
<reference evidence="3" key="2">
    <citation type="journal article" date="2021" name="Microbiome">
        <title>Successional dynamics and alternative stable states in a saline activated sludge microbial community over 9 years.</title>
        <authorList>
            <person name="Wang Y."/>
            <person name="Ye J."/>
            <person name="Ju F."/>
            <person name="Liu L."/>
            <person name="Boyd J.A."/>
            <person name="Deng Y."/>
            <person name="Parks D.H."/>
            <person name="Jiang X."/>
            <person name="Yin X."/>
            <person name="Woodcroft B.J."/>
            <person name="Tyson G.W."/>
            <person name="Hugenholtz P."/>
            <person name="Polz M.F."/>
            <person name="Zhang T."/>
        </authorList>
    </citation>
    <scope>NUCLEOTIDE SEQUENCE</scope>
    <source>
        <strain evidence="3">HKST-UBA79</strain>
    </source>
</reference>
<dbReference type="GO" id="GO:0016757">
    <property type="term" value="F:glycosyltransferase activity"/>
    <property type="evidence" value="ECO:0007669"/>
    <property type="project" value="InterPro"/>
</dbReference>
<protein>
    <submittedName>
        <fullName evidence="3">Glycosyltransferase family 4 protein</fullName>
    </submittedName>
</protein>
<accession>A0A955EB20</accession>
<sequence>MKKALVITAYDGIDSLYCGVGTYIQNILGILDTNPLNMDIYIIAPQISIQGQGYNKEVSENTQKILSRNNIHIYRFNNGTKGLSSYGWIENWALASKKSAEFIDKLAKDYDKIDVLCTDTPYLHVPFYCQHKTKQTTFFLFFHSDFFMHLEKTTEPPREKLDWEAGAIAFATTQKNVYFIDMGAYIKTHLRNVYKIKNSKFKTLKHGVDPKNNRYAQIYTQDQIAKRLKEYNIPLNKQLIFTIGRAVQYKGFDELIAAMEIVQKSVPNTHLVILAPKYKHESSYENTIKDKAKKACLDCTLLFDEDIHLPALLAQWHNSYLCTQFAYKEPFGLVPEEVRVWSQQNPNMSILASNTAGHIEQITDAKDGFLVNTFDTKITADKIIELLKMSSSDKSKIMKEGYNTFERNYNFRHNLLNFLNTL</sequence>
<dbReference type="EMBL" id="JAGQNX010000037">
    <property type="protein sequence ID" value="MCA9308125.1"/>
    <property type="molecule type" value="Genomic_DNA"/>
</dbReference>
<comment type="caution">
    <text evidence="3">The sequence shown here is derived from an EMBL/GenBank/DDBJ whole genome shotgun (WGS) entry which is preliminary data.</text>
</comment>
<dbReference type="Gene3D" id="3.40.50.2000">
    <property type="entry name" value="Glycogen Phosphorylase B"/>
    <property type="match status" value="1"/>
</dbReference>
<dbReference type="PANTHER" id="PTHR46401:SF2">
    <property type="entry name" value="GLYCOSYLTRANSFERASE WBBK-RELATED"/>
    <property type="match status" value="1"/>
</dbReference>
<evidence type="ECO:0000256" key="1">
    <source>
        <dbReference type="ARBA" id="ARBA00022679"/>
    </source>
</evidence>
<keyword evidence="1" id="KW-0808">Transferase</keyword>
<gene>
    <name evidence="3" type="ORF">KC980_01305</name>
</gene>
<evidence type="ECO:0000313" key="3">
    <source>
        <dbReference type="EMBL" id="MCA9308125.1"/>
    </source>
</evidence>